<gene>
    <name evidence="3" type="ordered locus">ERWE_CDS_05660</name>
</gene>
<dbReference type="InterPro" id="IPR001969">
    <property type="entry name" value="Aspartic_peptidase_AS"/>
</dbReference>
<sequence>MVGFLESIMQNVKYILFWLGLIIVVMLFKDANDDLTSNRYFNKFFSNLGTTQDEIHYTKEGGAEFYRAKDGHFYITAQIHGVPIKFLVDTGATDVVLSAEDAKQIKDHLKYLNRKKTYHTANGTIKALYVEISEMQIGKFVVKDVKASVNVAPMRTSLLGMSFLQYFNFYMSGNTLVLNTY</sequence>
<organism evidence="3 4">
    <name type="scientific">Ehrlichia ruminantium (strain Welgevonden)</name>
    <dbReference type="NCBI Taxonomy" id="254945"/>
    <lineage>
        <taxon>Bacteria</taxon>
        <taxon>Pseudomonadati</taxon>
        <taxon>Pseudomonadota</taxon>
        <taxon>Alphaproteobacteria</taxon>
        <taxon>Rickettsiales</taxon>
        <taxon>Anaplasmataceae</taxon>
        <taxon>Ehrlichia</taxon>
    </lineage>
</organism>
<keyword evidence="1" id="KW-0378">Hydrolase</keyword>
<evidence type="ECO:0000313" key="4">
    <source>
        <dbReference type="Proteomes" id="UP000001021"/>
    </source>
</evidence>
<keyword evidence="4" id="KW-1185">Reference proteome</keyword>
<dbReference type="eggNOG" id="COG3577">
    <property type="taxonomic scope" value="Bacteria"/>
</dbReference>
<dbReference type="PROSITE" id="PS50175">
    <property type="entry name" value="ASP_PROT_RETROV"/>
    <property type="match status" value="1"/>
</dbReference>
<name>A0A0H3M046_EHRRW</name>
<dbReference type="InterPro" id="IPR001995">
    <property type="entry name" value="Peptidase_A2_cat"/>
</dbReference>
<accession>A0A0H3M046</accession>
<dbReference type="HOGENOM" id="CLU_099411_0_1_5"/>
<dbReference type="CDD" id="cd05483">
    <property type="entry name" value="retropepsin_like_bacteria"/>
    <property type="match status" value="1"/>
</dbReference>
<evidence type="ECO:0000259" key="2">
    <source>
        <dbReference type="PROSITE" id="PS50175"/>
    </source>
</evidence>
<dbReference type="GO" id="GO:0004190">
    <property type="term" value="F:aspartic-type endopeptidase activity"/>
    <property type="evidence" value="ECO:0007669"/>
    <property type="project" value="InterPro"/>
</dbReference>
<proteinExistence type="predicted"/>
<protein>
    <recommendedName>
        <fullName evidence="2">Peptidase A2 domain-containing protein</fullName>
    </recommendedName>
</protein>
<dbReference type="InterPro" id="IPR021109">
    <property type="entry name" value="Peptidase_aspartic_dom_sf"/>
</dbReference>
<dbReference type="Proteomes" id="UP000001021">
    <property type="component" value="Chromosome"/>
</dbReference>
<evidence type="ECO:0000256" key="1">
    <source>
        <dbReference type="ARBA" id="ARBA00022801"/>
    </source>
</evidence>
<dbReference type="GO" id="GO:0006508">
    <property type="term" value="P:proteolysis"/>
    <property type="evidence" value="ECO:0007669"/>
    <property type="project" value="InterPro"/>
</dbReference>
<evidence type="ECO:0000313" key="3">
    <source>
        <dbReference type="EMBL" id="CAI27060.1"/>
    </source>
</evidence>
<dbReference type="NCBIfam" id="TIGR02281">
    <property type="entry name" value="clan_AA_DTGA"/>
    <property type="match status" value="1"/>
</dbReference>
<dbReference type="PROSITE" id="PS00141">
    <property type="entry name" value="ASP_PROTEASE"/>
    <property type="match status" value="1"/>
</dbReference>
<feature type="domain" description="Peptidase A2" evidence="2">
    <location>
        <begin position="84"/>
        <end position="163"/>
    </location>
</feature>
<dbReference type="Gene3D" id="2.40.70.10">
    <property type="entry name" value="Acid Proteases"/>
    <property type="match status" value="1"/>
</dbReference>
<dbReference type="InterPro" id="IPR011969">
    <property type="entry name" value="Clan_AA_Asp_peptidase_C"/>
</dbReference>
<dbReference type="Pfam" id="PF13975">
    <property type="entry name" value="gag-asp_proteas"/>
    <property type="match status" value="1"/>
</dbReference>
<dbReference type="KEGG" id="erw:ERWE_CDS_05660"/>
<dbReference type="InterPro" id="IPR034122">
    <property type="entry name" value="Retropepsin-like_bacterial"/>
</dbReference>
<dbReference type="AlphaFoldDB" id="A0A0H3M046"/>
<dbReference type="EMBL" id="CR925678">
    <property type="protein sequence ID" value="CAI27060.1"/>
    <property type="molecule type" value="Genomic_DNA"/>
</dbReference>
<reference evidence="3 4" key="1">
    <citation type="journal article" date="2006" name="J. Bacteriol.">
        <title>Comparative genomic analysis of three strains of Ehrlichia ruminantium reveals an active process of genome size plasticity.</title>
        <authorList>
            <person name="Frutos R."/>
            <person name="Viari A."/>
            <person name="Ferraz C."/>
            <person name="Morgat A."/>
            <person name="Eychenie S."/>
            <person name="Kandassami Y."/>
            <person name="Chantal I."/>
            <person name="Bensaid A."/>
            <person name="Coissac E."/>
            <person name="Vachiery N."/>
            <person name="Demaille J."/>
            <person name="Martinez D."/>
        </authorList>
    </citation>
    <scope>NUCLEOTIDE SEQUENCE [LARGE SCALE GENOMIC DNA]</scope>
    <source>
        <strain evidence="3 4">Welgevonden</strain>
    </source>
</reference>
<dbReference type="SUPFAM" id="SSF50630">
    <property type="entry name" value="Acid proteases"/>
    <property type="match status" value="1"/>
</dbReference>